<reference evidence="16" key="1">
    <citation type="submission" date="2019-08" db="EMBL/GenBank/DDBJ databases">
        <title>The genome of the North American firefly Photinus pyralis.</title>
        <authorList>
            <consortium name="Photinus pyralis genome working group"/>
            <person name="Fallon T.R."/>
            <person name="Sander Lower S.E."/>
            <person name="Weng J.-K."/>
        </authorList>
    </citation>
    <scope>NUCLEOTIDE SEQUENCE</scope>
    <source>
        <strain evidence="16">TRF0915ILg1</strain>
        <tissue evidence="16">Whole body</tissue>
    </source>
</reference>
<keyword evidence="7" id="KW-0347">Helicase</keyword>
<dbReference type="Pfam" id="PF13086">
    <property type="entry name" value="AAA_11"/>
    <property type="match status" value="2"/>
</dbReference>
<dbReference type="InterPro" id="IPR049080">
    <property type="entry name" value="MOV-10-like_beta-barrel"/>
</dbReference>
<accession>A0A8K0CA45</accession>
<name>A0A8K0CA45_IGNLU</name>
<dbReference type="InterPro" id="IPR027417">
    <property type="entry name" value="P-loop_NTPase"/>
</dbReference>
<evidence type="ECO:0000256" key="6">
    <source>
        <dbReference type="ARBA" id="ARBA00022801"/>
    </source>
</evidence>
<keyword evidence="5" id="KW-0547">Nucleotide-binding</keyword>
<keyword evidence="9" id="KW-0943">RNA-mediated gene silencing</keyword>
<proteinExistence type="inferred from homology"/>
<comment type="catalytic activity">
    <reaction evidence="10">
        <text>ATP + H2O = ADP + phosphate + H(+)</text>
        <dbReference type="Rhea" id="RHEA:13065"/>
        <dbReference type="ChEBI" id="CHEBI:15377"/>
        <dbReference type="ChEBI" id="CHEBI:15378"/>
        <dbReference type="ChEBI" id="CHEBI:30616"/>
        <dbReference type="ChEBI" id="CHEBI:43474"/>
        <dbReference type="ChEBI" id="CHEBI:456216"/>
        <dbReference type="EC" id="3.6.4.13"/>
    </reaction>
</comment>
<dbReference type="CDD" id="cd18808">
    <property type="entry name" value="SF1_C_Upf1"/>
    <property type="match status" value="1"/>
</dbReference>
<evidence type="ECO:0000259" key="15">
    <source>
        <dbReference type="Pfam" id="PF21635"/>
    </source>
</evidence>
<keyword evidence="8" id="KW-0067">ATP-binding</keyword>
<dbReference type="Pfam" id="PF13087">
    <property type="entry name" value="AAA_12"/>
    <property type="match status" value="1"/>
</dbReference>
<evidence type="ECO:0000256" key="11">
    <source>
        <dbReference type="SAM" id="MobiDB-lite"/>
    </source>
</evidence>
<dbReference type="EMBL" id="VTPC01091055">
    <property type="protein sequence ID" value="KAF2879925.1"/>
    <property type="molecule type" value="Genomic_DNA"/>
</dbReference>
<feature type="compositionally biased region" description="Polar residues" evidence="11">
    <location>
        <begin position="588"/>
        <end position="602"/>
    </location>
</feature>
<dbReference type="EC" id="3.6.4.13" evidence="3"/>
<feature type="domain" description="DNA2/NAM7 helicase helicase" evidence="12">
    <location>
        <begin position="779"/>
        <end position="854"/>
    </location>
</feature>
<evidence type="ECO:0000259" key="12">
    <source>
        <dbReference type="Pfam" id="PF13086"/>
    </source>
</evidence>
<dbReference type="GO" id="GO:0005524">
    <property type="term" value="F:ATP binding"/>
    <property type="evidence" value="ECO:0007669"/>
    <property type="project" value="UniProtKB-KW"/>
</dbReference>
<comment type="caution">
    <text evidence="16">The sequence shown here is derived from an EMBL/GenBank/DDBJ whole genome shotgun (WGS) entry which is preliminary data.</text>
</comment>
<dbReference type="Pfam" id="PF21634">
    <property type="entry name" value="MOV-10_beta-barrel"/>
    <property type="match status" value="1"/>
</dbReference>
<evidence type="ECO:0000313" key="16">
    <source>
        <dbReference type="EMBL" id="KAF2879925.1"/>
    </source>
</evidence>
<evidence type="ECO:0000313" key="17">
    <source>
        <dbReference type="Proteomes" id="UP000801492"/>
    </source>
</evidence>
<evidence type="ECO:0000256" key="7">
    <source>
        <dbReference type="ARBA" id="ARBA00022806"/>
    </source>
</evidence>
<keyword evidence="17" id="KW-1185">Reference proteome</keyword>
<dbReference type="PANTHER" id="PTHR45418:SF1">
    <property type="entry name" value="CANCER_TESTIS ANTIGEN 55"/>
    <property type="match status" value="1"/>
</dbReference>
<evidence type="ECO:0000256" key="4">
    <source>
        <dbReference type="ARBA" id="ARBA00022490"/>
    </source>
</evidence>
<gene>
    <name evidence="16" type="ORF">ILUMI_26254</name>
</gene>
<dbReference type="SUPFAM" id="SSF52540">
    <property type="entry name" value="P-loop containing nucleoside triphosphate hydrolases"/>
    <property type="match status" value="1"/>
</dbReference>
<keyword evidence="4" id="KW-0963">Cytoplasm</keyword>
<dbReference type="InterPro" id="IPR047187">
    <property type="entry name" value="SF1_C_Upf1"/>
</dbReference>
<evidence type="ECO:0000256" key="10">
    <source>
        <dbReference type="ARBA" id="ARBA00047984"/>
    </source>
</evidence>
<evidence type="ECO:0000259" key="14">
    <source>
        <dbReference type="Pfam" id="PF21634"/>
    </source>
</evidence>
<evidence type="ECO:0000259" key="13">
    <source>
        <dbReference type="Pfam" id="PF13087"/>
    </source>
</evidence>
<dbReference type="GO" id="GO:0016787">
    <property type="term" value="F:hydrolase activity"/>
    <property type="evidence" value="ECO:0007669"/>
    <property type="project" value="UniProtKB-KW"/>
</dbReference>
<dbReference type="GO" id="GO:0005737">
    <property type="term" value="C:cytoplasm"/>
    <property type="evidence" value="ECO:0007669"/>
    <property type="project" value="UniProtKB-SubCell"/>
</dbReference>
<dbReference type="InterPro" id="IPR041677">
    <property type="entry name" value="DNA2/NAM7_AAA_11"/>
</dbReference>
<evidence type="ECO:0000256" key="2">
    <source>
        <dbReference type="ARBA" id="ARBA00005601"/>
    </source>
</evidence>
<feature type="region of interest" description="Disordered" evidence="11">
    <location>
        <begin position="614"/>
        <end position="633"/>
    </location>
</feature>
<protein>
    <recommendedName>
        <fullName evidence="3">RNA helicase</fullName>
        <ecNumber evidence="3">3.6.4.13</ecNumber>
    </recommendedName>
</protein>
<dbReference type="InterPro" id="IPR041679">
    <property type="entry name" value="DNA2/NAM7-like_C"/>
</dbReference>
<feature type="domain" description="Helicase MOV-10-like beta-barrel" evidence="14">
    <location>
        <begin position="432"/>
        <end position="496"/>
    </location>
</feature>
<dbReference type="Gene3D" id="3.40.50.300">
    <property type="entry name" value="P-loop containing nucleotide triphosphate hydrolases"/>
    <property type="match status" value="2"/>
</dbReference>
<evidence type="ECO:0000256" key="9">
    <source>
        <dbReference type="ARBA" id="ARBA00023158"/>
    </source>
</evidence>
<dbReference type="InterPro" id="IPR049079">
    <property type="entry name" value="Mov-10_helical"/>
</dbReference>
<dbReference type="CDD" id="cd18078">
    <property type="entry name" value="DEXXQc_Mov10L1"/>
    <property type="match status" value="1"/>
</dbReference>
<evidence type="ECO:0000256" key="5">
    <source>
        <dbReference type="ARBA" id="ARBA00022741"/>
    </source>
</evidence>
<dbReference type="GO" id="GO:0031047">
    <property type="term" value="P:regulatory ncRNA-mediated gene silencing"/>
    <property type="evidence" value="ECO:0007669"/>
    <property type="project" value="UniProtKB-KW"/>
</dbReference>
<dbReference type="Pfam" id="PF21635">
    <property type="entry name" value="Mov-10_helical"/>
    <property type="match status" value="1"/>
</dbReference>
<comment type="similarity">
    <text evidence="2">Belongs to the DNA2/NAM7 helicase family. SDE3 subfamily.</text>
</comment>
<dbReference type="PANTHER" id="PTHR45418">
    <property type="entry name" value="CANCER/TESTIS ANTIGEN 55"/>
    <property type="match status" value="1"/>
</dbReference>
<comment type="subcellular location">
    <subcellularLocation>
        <location evidence="1">Cytoplasm</location>
    </subcellularLocation>
</comment>
<keyword evidence="6" id="KW-0378">Hydrolase</keyword>
<feature type="domain" description="DNA2/NAM7 helicase helicase" evidence="12">
    <location>
        <begin position="649"/>
        <end position="736"/>
    </location>
</feature>
<feature type="domain" description="DNA2/NAM7 helicase-like C-terminal" evidence="13">
    <location>
        <begin position="893"/>
        <end position="1083"/>
    </location>
</feature>
<dbReference type="AlphaFoldDB" id="A0A8K0CA45"/>
<sequence>MFSFLKNVISSFWSENDADLSLDEAYNILNSAEDKEDVELPNEISHSDDIQDDYACYHKTGTVTAANDGSYTIDDTYEFKSQLENLGVGMQVSFTVYTTNGEVKVSDVAIKDDWNCSMYNVRSSWTSRTLICKVSKREGRQLIATPGDISIDLNSITSEFIPIVGDWIELQAKVELDQNITDLFGKVLEIERICALRPRVLEGCVKEWCNETKTGVIDRVVYFNGDTLTSGYVPVVGDKVIIEAIESDQGRYTCRALKVIPEKQVDKQLTLTSDISCKFEDNKEGIYISDNIFLNAVKLGRWITVNLESNRCKIDRAKNVNKGSFLLANSKFKLKRSELVRGQYLTVPPRFISARLPDYPVPQKLYNIFVQHADEKNDAQLKEDICKAKPCLSMSLSFNIYEDYFHTLLHLDEIQHLIALKNYEQDRVLFIRNAEYLMVEIENLSEKRPSLIAGDRIIAKDSYNQDAIEYEGIIHRIGAKHIYVKFAQEFHDSYNGEDMSIMVVTSRSPFRRMHQAVGLAIRNLGSSFLFPTKVVQQKPQVNFVYDQYYDHLHFEIDDDCESSILEINKKPTRTEKALAALKKHAMEQQKNVNNDNENSPTGFSEAEHVKSQLLLDPPKDNNNKSKKHSKVEFPNRTQTPLKLEWYNRKLNYYQKEAVRNILLGEARPLPYLIFGPPGTGKTITLVETILQILRLIPHSRLLVATPSNSAADLIALRLIDSGVLKPGDIIRLVAYRCVVEDKLSVKLIPYCATADIAREGTNLQGFNVNSNGLTLGCNSSVIGRHRITVGTCVSLGILYNMGFSKGHFTHIIVDEAGQATEPEIAIPFALLDVLAGQIILAGDPQQLGPVVISKLSAAYGLEETYLDRMLSRFPYVRDSQGFPDTGGYDPRLVTRLIYNYRSLPNVLKLSSDLFYDGQLVATISPIKSKEANLLNSVKEILPCQNNNSIPPSVVFHGVIGENYQTPDCPSWFNPNEASQIFYYVNELYRLGLKHTDIGIISPYIKQVRQIRSLLIEAEFELPKVGTVEEFQGQEFNVILLSTVRSSENFRNYDLKYKLGFISNPRRVNVAITRAQALMIIVGNPYLLCQDPHWRSVIKYCVDNGAYCGCDLTYSS</sequence>
<dbReference type="Proteomes" id="UP000801492">
    <property type="component" value="Unassembled WGS sequence"/>
</dbReference>
<organism evidence="16 17">
    <name type="scientific">Ignelater luminosus</name>
    <name type="common">Cucubano</name>
    <name type="synonym">Pyrophorus luminosus</name>
    <dbReference type="NCBI Taxonomy" id="2038154"/>
    <lineage>
        <taxon>Eukaryota</taxon>
        <taxon>Metazoa</taxon>
        <taxon>Ecdysozoa</taxon>
        <taxon>Arthropoda</taxon>
        <taxon>Hexapoda</taxon>
        <taxon>Insecta</taxon>
        <taxon>Pterygota</taxon>
        <taxon>Neoptera</taxon>
        <taxon>Endopterygota</taxon>
        <taxon>Coleoptera</taxon>
        <taxon>Polyphaga</taxon>
        <taxon>Elateriformia</taxon>
        <taxon>Elateroidea</taxon>
        <taxon>Elateridae</taxon>
        <taxon>Agrypninae</taxon>
        <taxon>Pyrophorini</taxon>
        <taxon>Ignelater</taxon>
    </lineage>
</organism>
<evidence type="ECO:0000256" key="3">
    <source>
        <dbReference type="ARBA" id="ARBA00012552"/>
    </source>
</evidence>
<feature type="region of interest" description="Disordered" evidence="11">
    <location>
        <begin position="584"/>
        <end position="607"/>
    </location>
</feature>
<dbReference type="OrthoDB" id="6513042at2759"/>
<evidence type="ECO:0000256" key="8">
    <source>
        <dbReference type="ARBA" id="ARBA00022840"/>
    </source>
</evidence>
<dbReference type="GO" id="GO:0003724">
    <property type="term" value="F:RNA helicase activity"/>
    <property type="evidence" value="ECO:0007669"/>
    <property type="project" value="UniProtKB-EC"/>
</dbReference>
<evidence type="ECO:0000256" key="1">
    <source>
        <dbReference type="ARBA" id="ARBA00004496"/>
    </source>
</evidence>
<feature type="domain" description="Helicase MOV-10 helical" evidence="15">
    <location>
        <begin position="356"/>
        <end position="415"/>
    </location>
</feature>